<dbReference type="AlphaFoldDB" id="X1B340"/>
<organism evidence="1">
    <name type="scientific">marine sediment metagenome</name>
    <dbReference type="NCBI Taxonomy" id="412755"/>
    <lineage>
        <taxon>unclassified sequences</taxon>
        <taxon>metagenomes</taxon>
        <taxon>ecological metagenomes</taxon>
    </lineage>
</organism>
<evidence type="ECO:0000313" key="1">
    <source>
        <dbReference type="EMBL" id="GAG89415.1"/>
    </source>
</evidence>
<accession>X1B340</accession>
<dbReference type="EMBL" id="BART01011896">
    <property type="protein sequence ID" value="GAG89415.1"/>
    <property type="molecule type" value="Genomic_DNA"/>
</dbReference>
<comment type="caution">
    <text evidence="1">The sequence shown here is derived from an EMBL/GenBank/DDBJ whole genome shotgun (WGS) entry which is preliminary data.</text>
</comment>
<name>X1B340_9ZZZZ</name>
<gene>
    <name evidence="1" type="ORF">S01H4_25099</name>
</gene>
<protein>
    <submittedName>
        <fullName evidence="1">Uncharacterized protein</fullName>
    </submittedName>
</protein>
<sequence length="47" mass="5489">MLKIPSATKEQKKERKLKKAVLEYFFNKYMIQEKGVAVEQSEVIEAS</sequence>
<reference evidence="1" key="1">
    <citation type="journal article" date="2014" name="Front. Microbiol.">
        <title>High frequency of phylogenetically diverse reductive dehalogenase-homologous genes in deep subseafloor sedimentary metagenomes.</title>
        <authorList>
            <person name="Kawai M."/>
            <person name="Futagami T."/>
            <person name="Toyoda A."/>
            <person name="Takaki Y."/>
            <person name="Nishi S."/>
            <person name="Hori S."/>
            <person name="Arai W."/>
            <person name="Tsubouchi T."/>
            <person name="Morono Y."/>
            <person name="Uchiyama I."/>
            <person name="Ito T."/>
            <person name="Fujiyama A."/>
            <person name="Inagaki F."/>
            <person name="Takami H."/>
        </authorList>
    </citation>
    <scope>NUCLEOTIDE SEQUENCE</scope>
    <source>
        <strain evidence="1">Expedition CK06-06</strain>
    </source>
</reference>
<proteinExistence type="predicted"/>